<dbReference type="Proteomes" id="UP000474957">
    <property type="component" value="Unassembled WGS sequence"/>
</dbReference>
<comment type="caution">
    <text evidence="2">The sequence shown here is derived from an EMBL/GenBank/DDBJ whole genome shotgun (WGS) entry which is preliminary data.</text>
</comment>
<organism evidence="2 3">
    <name type="scientific">Halovulum marinum</name>
    <dbReference type="NCBI Taxonomy" id="2662447"/>
    <lineage>
        <taxon>Bacteria</taxon>
        <taxon>Pseudomonadati</taxon>
        <taxon>Pseudomonadota</taxon>
        <taxon>Alphaproteobacteria</taxon>
        <taxon>Rhodobacterales</taxon>
        <taxon>Paracoccaceae</taxon>
        <taxon>Halovulum</taxon>
    </lineage>
</organism>
<dbReference type="AlphaFoldDB" id="A0A6L5Z0Q2"/>
<dbReference type="InterPro" id="IPR003148">
    <property type="entry name" value="RCK_N"/>
</dbReference>
<dbReference type="InterPro" id="IPR036291">
    <property type="entry name" value="NAD(P)-bd_dom_sf"/>
</dbReference>
<keyword evidence="3" id="KW-1185">Reference proteome</keyword>
<name>A0A6L5Z0Q2_9RHOB</name>
<gene>
    <name evidence="2" type="ORF">GE300_08620</name>
</gene>
<accession>A0A6L5Z0Q2</accession>
<dbReference type="Gene3D" id="3.40.50.720">
    <property type="entry name" value="NAD(P)-binding Rossmann-like Domain"/>
    <property type="match status" value="1"/>
</dbReference>
<dbReference type="SUPFAM" id="SSF51735">
    <property type="entry name" value="NAD(P)-binding Rossmann-fold domains"/>
    <property type="match status" value="1"/>
</dbReference>
<evidence type="ECO:0000313" key="2">
    <source>
        <dbReference type="EMBL" id="MSU89680.1"/>
    </source>
</evidence>
<reference evidence="2 3" key="1">
    <citation type="submission" date="2019-10" db="EMBL/GenBank/DDBJ databases">
        <title>Cognatihalovulum marinum gen. nov. sp. nov., a new member of the family Rhodobacteraceae isolated from deep seawater of the Northwest Indian Ocean.</title>
        <authorList>
            <person name="Ruan C."/>
            <person name="Wang J."/>
            <person name="Zheng X."/>
            <person name="Song L."/>
            <person name="Zhu Y."/>
            <person name="Huang Y."/>
            <person name="Lu Z."/>
            <person name="Du W."/>
            <person name="Huang L."/>
            <person name="Dai X."/>
        </authorList>
    </citation>
    <scope>NUCLEOTIDE SEQUENCE [LARGE SCALE GENOMIC DNA]</scope>
    <source>
        <strain evidence="2 3">2CG4</strain>
    </source>
</reference>
<proteinExistence type="predicted"/>
<sequence>MGLGTFGGTVAELLARFGSRVPGIDISEQVAGRLADELAQVPIADDEDALRRAGLEHPDVAIAAIGEDLQPSILCAMNARLRC</sequence>
<protein>
    <recommendedName>
        <fullName evidence="1">RCK N-terminal domain-containing protein</fullName>
    </recommendedName>
</protein>
<dbReference type="GO" id="GO:0006813">
    <property type="term" value="P:potassium ion transport"/>
    <property type="evidence" value="ECO:0007669"/>
    <property type="project" value="InterPro"/>
</dbReference>
<feature type="domain" description="RCK N-terminal" evidence="1">
    <location>
        <begin position="1"/>
        <end position="80"/>
    </location>
</feature>
<dbReference type="EMBL" id="WIND01000005">
    <property type="protein sequence ID" value="MSU89680.1"/>
    <property type="molecule type" value="Genomic_DNA"/>
</dbReference>
<evidence type="ECO:0000259" key="1">
    <source>
        <dbReference type="Pfam" id="PF02254"/>
    </source>
</evidence>
<dbReference type="Pfam" id="PF02254">
    <property type="entry name" value="TrkA_N"/>
    <property type="match status" value="1"/>
</dbReference>
<evidence type="ECO:0000313" key="3">
    <source>
        <dbReference type="Proteomes" id="UP000474957"/>
    </source>
</evidence>